<feature type="domain" description="HAT C-terminal dimerisation" evidence="1">
    <location>
        <begin position="248"/>
        <end position="329"/>
    </location>
</feature>
<dbReference type="OrthoDB" id="6489574at2759"/>
<accession>A0A9J6FYI1</accession>
<organism evidence="2 3">
    <name type="scientific">Haemaphysalis longicornis</name>
    <name type="common">Bush tick</name>
    <dbReference type="NCBI Taxonomy" id="44386"/>
    <lineage>
        <taxon>Eukaryota</taxon>
        <taxon>Metazoa</taxon>
        <taxon>Ecdysozoa</taxon>
        <taxon>Arthropoda</taxon>
        <taxon>Chelicerata</taxon>
        <taxon>Arachnida</taxon>
        <taxon>Acari</taxon>
        <taxon>Parasitiformes</taxon>
        <taxon>Ixodida</taxon>
        <taxon>Ixodoidea</taxon>
        <taxon>Ixodidae</taxon>
        <taxon>Haemaphysalinae</taxon>
        <taxon>Haemaphysalis</taxon>
    </lineage>
</organism>
<reference evidence="2 3" key="1">
    <citation type="journal article" date="2020" name="Cell">
        <title>Large-Scale Comparative Analyses of Tick Genomes Elucidate Their Genetic Diversity and Vector Capacities.</title>
        <authorList>
            <consortium name="Tick Genome and Microbiome Consortium (TIGMIC)"/>
            <person name="Jia N."/>
            <person name="Wang J."/>
            <person name="Shi W."/>
            <person name="Du L."/>
            <person name="Sun Y."/>
            <person name="Zhan W."/>
            <person name="Jiang J.F."/>
            <person name="Wang Q."/>
            <person name="Zhang B."/>
            <person name="Ji P."/>
            <person name="Bell-Sakyi L."/>
            <person name="Cui X.M."/>
            <person name="Yuan T.T."/>
            <person name="Jiang B.G."/>
            <person name="Yang W.F."/>
            <person name="Lam T.T."/>
            <person name="Chang Q.C."/>
            <person name="Ding S.J."/>
            <person name="Wang X.J."/>
            <person name="Zhu J.G."/>
            <person name="Ruan X.D."/>
            <person name="Zhao L."/>
            <person name="Wei J.T."/>
            <person name="Ye R.Z."/>
            <person name="Que T.C."/>
            <person name="Du C.H."/>
            <person name="Zhou Y.H."/>
            <person name="Cheng J.X."/>
            <person name="Dai P.F."/>
            <person name="Guo W.B."/>
            <person name="Han X.H."/>
            <person name="Huang E.J."/>
            <person name="Li L.F."/>
            <person name="Wei W."/>
            <person name="Gao Y.C."/>
            <person name="Liu J.Z."/>
            <person name="Shao H.Z."/>
            <person name="Wang X."/>
            <person name="Wang C.C."/>
            <person name="Yang T.C."/>
            <person name="Huo Q.B."/>
            <person name="Li W."/>
            <person name="Chen H.Y."/>
            <person name="Chen S.E."/>
            <person name="Zhou L.G."/>
            <person name="Ni X.B."/>
            <person name="Tian J.H."/>
            <person name="Sheng Y."/>
            <person name="Liu T."/>
            <person name="Pan Y.S."/>
            <person name="Xia L.Y."/>
            <person name="Li J."/>
            <person name="Zhao F."/>
            <person name="Cao W.C."/>
        </authorList>
    </citation>
    <scope>NUCLEOTIDE SEQUENCE [LARGE SCALE GENOMIC DNA]</scope>
    <source>
        <strain evidence="2">HaeL-2018</strain>
    </source>
</reference>
<keyword evidence="3" id="KW-1185">Reference proteome</keyword>
<dbReference type="Pfam" id="PF05699">
    <property type="entry name" value="Dimer_Tnp_hAT"/>
    <property type="match status" value="1"/>
</dbReference>
<evidence type="ECO:0000313" key="2">
    <source>
        <dbReference type="EMBL" id="KAH9367076.1"/>
    </source>
</evidence>
<proteinExistence type="predicted"/>
<dbReference type="InterPro" id="IPR008906">
    <property type="entry name" value="HATC_C_dom"/>
</dbReference>
<dbReference type="PANTHER" id="PTHR46169">
    <property type="entry name" value="DNA REPLICATION-RELATED ELEMENT FACTOR, ISOFORM A"/>
    <property type="match status" value="1"/>
</dbReference>
<name>A0A9J6FYI1_HAELO</name>
<dbReference type="GO" id="GO:0006357">
    <property type="term" value="P:regulation of transcription by RNA polymerase II"/>
    <property type="evidence" value="ECO:0007669"/>
    <property type="project" value="TreeGrafter"/>
</dbReference>
<dbReference type="VEuPathDB" id="VectorBase:HLOH_053621"/>
<protein>
    <recommendedName>
        <fullName evidence="1">HAT C-terminal dimerisation domain-containing protein</fullName>
    </recommendedName>
</protein>
<sequence>MNCSAHVLNTIIRNAFDDGYLTRELPELLEQLQKVRAVVTFLKQCGLAGELPHGVRQEMSTWWNSKLTMIKSVLTQYDKIESRLDSRGNLLLEDVNKALLMGVVDFLEPSKEASEKLERDKVATLPHVLMYYAKLKRHLTATLTDSPDVCKLKSRTLEFLELKLTVGELHKISTFLWPPFRHLRMLDAQDRKNVHDRVREMLTDVHLRLSQGGPSTEQLDNKPAPKRSFLQEFNGWQNAAEAQTTDSELDSYLRDSDSSEDVRRLLESWGAQRKKHRRLFFLAKKVLSIPSTSASSERNFRVAGYVFQERRTCFKPENLDNLLFLHKNMEIFALCWPLSSSCRRVRKCGDFVAACYFIFIP</sequence>
<dbReference type="EMBL" id="JABSTR010000004">
    <property type="protein sequence ID" value="KAH9367076.1"/>
    <property type="molecule type" value="Genomic_DNA"/>
</dbReference>
<dbReference type="SUPFAM" id="SSF53098">
    <property type="entry name" value="Ribonuclease H-like"/>
    <property type="match status" value="1"/>
</dbReference>
<dbReference type="AlphaFoldDB" id="A0A9J6FYI1"/>
<dbReference type="GO" id="GO:0046983">
    <property type="term" value="F:protein dimerization activity"/>
    <property type="evidence" value="ECO:0007669"/>
    <property type="project" value="InterPro"/>
</dbReference>
<gene>
    <name evidence="2" type="ORF">HPB48_021787</name>
</gene>
<dbReference type="GO" id="GO:0005634">
    <property type="term" value="C:nucleus"/>
    <property type="evidence" value="ECO:0007669"/>
    <property type="project" value="TreeGrafter"/>
</dbReference>
<evidence type="ECO:0000313" key="3">
    <source>
        <dbReference type="Proteomes" id="UP000821853"/>
    </source>
</evidence>
<dbReference type="OMA" id="KLLEWWE"/>
<evidence type="ECO:0000259" key="1">
    <source>
        <dbReference type="Pfam" id="PF05699"/>
    </source>
</evidence>
<comment type="caution">
    <text evidence="2">The sequence shown here is derived from an EMBL/GenBank/DDBJ whole genome shotgun (WGS) entry which is preliminary data.</text>
</comment>
<dbReference type="Proteomes" id="UP000821853">
    <property type="component" value="Chromosome 2"/>
</dbReference>
<dbReference type="InterPro" id="IPR052717">
    <property type="entry name" value="Vacuolar_transposase_reg"/>
</dbReference>
<dbReference type="InterPro" id="IPR012337">
    <property type="entry name" value="RNaseH-like_sf"/>
</dbReference>
<dbReference type="PANTHER" id="PTHR46169:SF17">
    <property type="entry name" value="HAT C-TERMINAL DIMERISATION DOMAIN-CONTAINING PROTEIN"/>
    <property type="match status" value="1"/>
</dbReference>